<accession>A0A9C7UTW8</accession>
<dbReference type="Proteomes" id="UP001061958">
    <property type="component" value="Unassembled WGS sequence"/>
</dbReference>
<evidence type="ECO:0000256" key="3">
    <source>
        <dbReference type="SAM" id="Coils"/>
    </source>
</evidence>
<reference evidence="4" key="1">
    <citation type="journal article" date="2022" name="Proc. Natl. Acad. Sci. U.S.A.">
        <title>Life cycle and functional genomics of the unicellular red alga Galdieria for elucidating algal and plant evolution and industrial use.</title>
        <authorList>
            <person name="Hirooka S."/>
            <person name="Itabashi T."/>
            <person name="Ichinose T.M."/>
            <person name="Onuma R."/>
            <person name="Fujiwara T."/>
            <person name="Yamashita S."/>
            <person name="Jong L.W."/>
            <person name="Tomita R."/>
            <person name="Iwane A.H."/>
            <person name="Miyagishima S.Y."/>
        </authorList>
    </citation>
    <scope>NUCLEOTIDE SEQUENCE</scope>
    <source>
        <strain evidence="4">NBRC 102759</strain>
    </source>
</reference>
<evidence type="ECO:0000313" key="5">
    <source>
        <dbReference type="Proteomes" id="UP001061958"/>
    </source>
</evidence>
<dbReference type="Pfam" id="PF01920">
    <property type="entry name" value="Prefoldin_2"/>
    <property type="match status" value="1"/>
</dbReference>
<dbReference type="AlphaFoldDB" id="A0A9C7UTW8"/>
<sequence>MTSSVQTAYQELQKLQKEIGKLFNNKQILTAQLRENELVKTEVDLLDESATIYKLIGPVMVTQDHTEVKGNVSSRIDYLTKELERIDEKLKSLETKADEYRRVLIQFQNSNRQSVDDLQRGAQSVEQRQ</sequence>
<dbReference type="Gene3D" id="1.10.287.370">
    <property type="match status" value="1"/>
</dbReference>
<dbReference type="GO" id="GO:0005737">
    <property type="term" value="C:cytoplasm"/>
    <property type="evidence" value="ECO:0007669"/>
    <property type="project" value="TreeGrafter"/>
</dbReference>
<dbReference type="GO" id="GO:0051087">
    <property type="term" value="F:protein-folding chaperone binding"/>
    <property type="evidence" value="ECO:0007669"/>
    <property type="project" value="TreeGrafter"/>
</dbReference>
<evidence type="ECO:0000256" key="1">
    <source>
        <dbReference type="ARBA" id="ARBA00008045"/>
    </source>
</evidence>
<name>A0A9C7UTW8_9RHOD</name>
<proteinExistence type="inferred from homology"/>
<evidence type="ECO:0000313" key="4">
    <source>
        <dbReference type="EMBL" id="GJQ15371.1"/>
    </source>
</evidence>
<dbReference type="InterPro" id="IPR009053">
    <property type="entry name" value="Prefoldin"/>
</dbReference>
<comment type="similarity">
    <text evidence="1">Belongs to the prefoldin subunit beta family.</text>
</comment>
<dbReference type="EMBL" id="BQMJ01000068">
    <property type="protein sequence ID" value="GJQ15371.1"/>
    <property type="molecule type" value="Genomic_DNA"/>
</dbReference>
<feature type="coiled-coil region" evidence="3">
    <location>
        <begin position="5"/>
        <end position="32"/>
    </location>
</feature>
<dbReference type="PANTHER" id="PTHR21431">
    <property type="entry name" value="PREFOLDIN SUBUNIT 6"/>
    <property type="match status" value="1"/>
</dbReference>
<organism evidence="4 5">
    <name type="scientific">Galdieria partita</name>
    <dbReference type="NCBI Taxonomy" id="83374"/>
    <lineage>
        <taxon>Eukaryota</taxon>
        <taxon>Rhodophyta</taxon>
        <taxon>Bangiophyceae</taxon>
        <taxon>Galdieriales</taxon>
        <taxon>Galdieriaceae</taxon>
        <taxon>Galdieria</taxon>
    </lineage>
</organism>
<evidence type="ECO:0000256" key="2">
    <source>
        <dbReference type="ARBA" id="ARBA00023186"/>
    </source>
</evidence>
<comment type="caution">
    <text evidence="4">The sequence shown here is derived from an EMBL/GenBank/DDBJ whole genome shotgun (WGS) entry which is preliminary data.</text>
</comment>
<feature type="coiled-coil region" evidence="3">
    <location>
        <begin position="76"/>
        <end position="110"/>
    </location>
</feature>
<dbReference type="CDD" id="cd23161">
    <property type="entry name" value="Prefoldin_6"/>
    <property type="match status" value="1"/>
</dbReference>
<dbReference type="FunFam" id="1.10.287.370:FF:000003">
    <property type="entry name" value="Prefoldin subunit 6"/>
    <property type="match status" value="1"/>
</dbReference>
<dbReference type="GO" id="GO:0051082">
    <property type="term" value="F:unfolded protein binding"/>
    <property type="evidence" value="ECO:0007669"/>
    <property type="project" value="InterPro"/>
</dbReference>
<dbReference type="GO" id="GO:0051131">
    <property type="term" value="P:chaperone-mediated protein complex assembly"/>
    <property type="evidence" value="ECO:0007669"/>
    <property type="project" value="TreeGrafter"/>
</dbReference>
<reference evidence="4" key="2">
    <citation type="submission" date="2022-01" db="EMBL/GenBank/DDBJ databases">
        <authorList>
            <person name="Hirooka S."/>
            <person name="Miyagishima S.Y."/>
        </authorList>
    </citation>
    <scope>NUCLEOTIDE SEQUENCE</scope>
    <source>
        <strain evidence="4">NBRC 102759</strain>
    </source>
</reference>
<dbReference type="GO" id="GO:0006457">
    <property type="term" value="P:protein folding"/>
    <property type="evidence" value="ECO:0007669"/>
    <property type="project" value="InterPro"/>
</dbReference>
<keyword evidence="2" id="KW-0143">Chaperone</keyword>
<keyword evidence="5" id="KW-1185">Reference proteome</keyword>
<dbReference type="PANTHER" id="PTHR21431:SF0">
    <property type="entry name" value="PREFOLDIN SUBUNIT 6"/>
    <property type="match status" value="1"/>
</dbReference>
<dbReference type="InterPro" id="IPR002777">
    <property type="entry name" value="PFD_beta-like"/>
</dbReference>
<keyword evidence="3" id="KW-0175">Coiled coil</keyword>
<evidence type="ECO:0008006" key="6">
    <source>
        <dbReference type="Google" id="ProtNLM"/>
    </source>
</evidence>
<protein>
    <recommendedName>
        <fullName evidence="6">Prefoldin subunit 6</fullName>
    </recommendedName>
</protein>
<dbReference type="OrthoDB" id="248120at2759"/>
<dbReference type="SUPFAM" id="SSF46579">
    <property type="entry name" value="Prefoldin"/>
    <property type="match status" value="1"/>
</dbReference>
<dbReference type="GO" id="GO:0016272">
    <property type="term" value="C:prefoldin complex"/>
    <property type="evidence" value="ECO:0007669"/>
    <property type="project" value="InterPro"/>
</dbReference>
<gene>
    <name evidence="4" type="ORF">GpartN1_g7162.t1</name>
</gene>